<accession>A0A7J9AGW3</accession>
<evidence type="ECO:0000313" key="3">
    <source>
        <dbReference type="Proteomes" id="UP000593574"/>
    </source>
</evidence>
<gene>
    <name evidence="2" type="ORF">Golax_003830</name>
</gene>
<comment type="caution">
    <text evidence="2">The sequence shown here is derived from an EMBL/GenBank/DDBJ whole genome shotgun (WGS) entry which is preliminary data.</text>
</comment>
<organism evidence="2 3">
    <name type="scientific">Gossypium laxum</name>
    <dbReference type="NCBI Taxonomy" id="34288"/>
    <lineage>
        <taxon>Eukaryota</taxon>
        <taxon>Viridiplantae</taxon>
        <taxon>Streptophyta</taxon>
        <taxon>Embryophyta</taxon>
        <taxon>Tracheophyta</taxon>
        <taxon>Spermatophyta</taxon>
        <taxon>Magnoliopsida</taxon>
        <taxon>eudicotyledons</taxon>
        <taxon>Gunneridae</taxon>
        <taxon>Pentapetalae</taxon>
        <taxon>rosids</taxon>
        <taxon>malvids</taxon>
        <taxon>Malvales</taxon>
        <taxon>Malvaceae</taxon>
        <taxon>Malvoideae</taxon>
        <taxon>Gossypium</taxon>
    </lineage>
</organism>
<dbReference type="Proteomes" id="UP000593574">
    <property type="component" value="Unassembled WGS sequence"/>
</dbReference>
<dbReference type="AlphaFoldDB" id="A0A7J9AGW3"/>
<evidence type="ECO:0000313" key="2">
    <source>
        <dbReference type="EMBL" id="MBA0723233.1"/>
    </source>
</evidence>
<feature type="region of interest" description="Disordered" evidence="1">
    <location>
        <begin position="1"/>
        <end position="37"/>
    </location>
</feature>
<feature type="compositionally biased region" description="Basic and acidic residues" evidence="1">
    <location>
        <begin position="1"/>
        <end position="13"/>
    </location>
</feature>
<proteinExistence type="predicted"/>
<reference evidence="2 3" key="1">
    <citation type="journal article" date="2019" name="Genome Biol. Evol.">
        <title>Insights into the evolution of the New World diploid cottons (Gossypium, subgenus Houzingenia) based on genome sequencing.</title>
        <authorList>
            <person name="Grover C.E."/>
            <person name="Arick M.A. 2nd"/>
            <person name="Thrash A."/>
            <person name="Conover J.L."/>
            <person name="Sanders W.S."/>
            <person name="Peterson D.G."/>
            <person name="Frelichowski J.E."/>
            <person name="Scheffler J.A."/>
            <person name="Scheffler B.E."/>
            <person name="Wendel J.F."/>
        </authorList>
    </citation>
    <scope>NUCLEOTIDE SEQUENCE [LARGE SCALE GENOMIC DNA]</scope>
    <source>
        <strain evidence="2">4</strain>
        <tissue evidence="2">Leaf</tissue>
    </source>
</reference>
<protein>
    <submittedName>
        <fullName evidence="2">Uncharacterized protein</fullName>
    </submittedName>
</protein>
<sequence length="170" mass="19153">MSSNRADSDEVESKAQASIQKAALSGNRPVSDGQGGEAKEDFFQMMNEWFTEFVRMNLMAQRPPPPPIPQLVPLCSIHRVVGTWRQELDWTILKLKGKSLLIAILKLAWNAYLCVIWRQRNKRYFGASFLTEGAIMVHIKELVQARLRGSLINRANPVNASVCASWDIIG</sequence>
<evidence type="ECO:0000256" key="1">
    <source>
        <dbReference type="SAM" id="MobiDB-lite"/>
    </source>
</evidence>
<keyword evidence="3" id="KW-1185">Reference proteome</keyword>
<dbReference type="EMBL" id="JABEZV010000010">
    <property type="protein sequence ID" value="MBA0723233.1"/>
    <property type="molecule type" value="Genomic_DNA"/>
</dbReference>
<name>A0A7J9AGW3_9ROSI</name>